<keyword evidence="4" id="KW-1185">Reference proteome</keyword>
<feature type="chain" id="PRO_5046694841" evidence="2">
    <location>
        <begin position="19"/>
        <end position="544"/>
    </location>
</feature>
<evidence type="ECO:0000256" key="2">
    <source>
        <dbReference type="SAM" id="SignalP"/>
    </source>
</evidence>
<reference evidence="3 4" key="1">
    <citation type="journal article" date="2022" name="bioRxiv">
        <title>Genomics of Preaxostyla Flagellates Illuminates Evolutionary Transitions and the Path Towards Mitochondrial Loss.</title>
        <authorList>
            <person name="Novak L.V.F."/>
            <person name="Treitli S.C."/>
            <person name="Pyrih J."/>
            <person name="Halakuc P."/>
            <person name="Pipaliya S.V."/>
            <person name="Vacek V."/>
            <person name="Brzon O."/>
            <person name="Soukal P."/>
            <person name="Eme L."/>
            <person name="Dacks J.B."/>
            <person name="Karnkowska A."/>
            <person name="Elias M."/>
            <person name="Hampl V."/>
        </authorList>
    </citation>
    <scope>NUCLEOTIDE SEQUENCE [LARGE SCALE GENOMIC DNA]</scope>
    <source>
        <strain evidence="3">NAU3</strain>
        <tissue evidence="3">Gut</tissue>
    </source>
</reference>
<accession>A0ABQ9Y787</accession>
<name>A0ABQ9Y787_9EUKA</name>
<organism evidence="3 4">
    <name type="scientific">Blattamonas nauphoetae</name>
    <dbReference type="NCBI Taxonomy" id="2049346"/>
    <lineage>
        <taxon>Eukaryota</taxon>
        <taxon>Metamonada</taxon>
        <taxon>Preaxostyla</taxon>
        <taxon>Oxymonadida</taxon>
        <taxon>Blattamonas</taxon>
    </lineage>
</organism>
<keyword evidence="2" id="KW-0732">Signal</keyword>
<protein>
    <submittedName>
        <fullName evidence="3">Uncharacterized protein</fullName>
    </submittedName>
</protein>
<dbReference type="Proteomes" id="UP001281761">
    <property type="component" value="Unassembled WGS sequence"/>
</dbReference>
<gene>
    <name evidence="3" type="ORF">BLNAU_5405</name>
</gene>
<proteinExistence type="predicted"/>
<sequence length="544" mass="60316">MMVLLILTLGDVIFPTDMFTPKIKTQSSFTDIVSSAASLYRYVQSSFVSLIEREDGVLLMHLSGMPKNVRFMIQPGSFMHLVDSKSLKQSSSHISDENISSLFNNSKLNHISINVPKMELYLHFEKQSKSYVFTVCLSETQTSKETPDAATNPQSSTDTTQPETESFGEDFLTLLSRGYPVRFGELGEDQHKRNQSLSSLLLSVLMGDYDLTNHILHLSHINEDCTIHSLVTSVDSTIPPQFSSQSHLEQHLSSLLHSCIVSIASATTLSSPLFVLMEHSKVRNTTIQTPISFSYFQPLPWILLSLAEPQHWSIATSDAIAFSIHAFFAQNRHKTDHKNLDDSKSVLQPFSTSSLSSAELFSPQSQPIVFGLVAESIISSQTLIQQTLDAINALTMNHTSSSDQKTSVDEETVNSLIQTSKSENDPNALMIEKIDVESKTAIICIPSVFGSASKKSKKRVQNGQIVINVQRQLGSLPAASETARNKDGKSSKSPLVIDSVVNEEKLYGTLSVTFDCTRTALQNAHMYYEFGQMIRNPEHAKKLQ</sequence>
<feature type="signal peptide" evidence="2">
    <location>
        <begin position="1"/>
        <end position="18"/>
    </location>
</feature>
<evidence type="ECO:0000313" key="4">
    <source>
        <dbReference type="Proteomes" id="UP001281761"/>
    </source>
</evidence>
<dbReference type="EMBL" id="JARBJD010000028">
    <property type="protein sequence ID" value="KAK2959627.1"/>
    <property type="molecule type" value="Genomic_DNA"/>
</dbReference>
<evidence type="ECO:0000256" key="1">
    <source>
        <dbReference type="SAM" id="MobiDB-lite"/>
    </source>
</evidence>
<feature type="region of interest" description="Disordered" evidence="1">
    <location>
        <begin position="143"/>
        <end position="164"/>
    </location>
</feature>
<evidence type="ECO:0000313" key="3">
    <source>
        <dbReference type="EMBL" id="KAK2959627.1"/>
    </source>
</evidence>
<comment type="caution">
    <text evidence="3">The sequence shown here is derived from an EMBL/GenBank/DDBJ whole genome shotgun (WGS) entry which is preliminary data.</text>
</comment>